<accession>A0A076PS02</accession>
<name>A0A076PS02_COMTE</name>
<organism evidence="1 2">
    <name type="scientific">Comamonas testosteroni TK102</name>
    <dbReference type="NCBI Taxonomy" id="1392005"/>
    <lineage>
        <taxon>Bacteria</taxon>
        <taxon>Pseudomonadati</taxon>
        <taxon>Pseudomonadota</taxon>
        <taxon>Betaproteobacteria</taxon>
        <taxon>Burkholderiales</taxon>
        <taxon>Comamonadaceae</taxon>
        <taxon>Comamonas</taxon>
    </lineage>
</organism>
<dbReference type="Proteomes" id="UP000028782">
    <property type="component" value="Chromosome"/>
</dbReference>
<proteinExistence type="predicted"/>
<dbReference type="KEGG" id="ctes:O987_10042"/>
<reference evidence="1 2" key="1">
    <citation type="journal article" date="2014" name="Genome Announc.">
        <title>Complete Genome Sequence of Polychlorinated Biphenyl Degrader Comamonas testosteroni TK102 (NBRC 109938).</title>
        <authorList>
            <person name="Fukuda K."/>
            <person name="Hosoyama A."/>
            <person name="Tsuchikane K."/>
            <person name="Ohji S."/>
            <person name="Yamazoe A."/>
            <person name="Fujita N."/>
            <person name="Shintani M."/>
            <person name="Kimbara K."/>
        </authorList>
    </citation>
    <scope>NUCLEOTIDE SEQUENCE [LARGE SCALE GENOMIC DNA]</scope>
    <source>
        <strain evidence="1">TK102</strain>
    </source>
</reference>
<evidence type="ECO:0000313" key="1">
    <source>
        <dbReference type="EMBL" id="AIJ46132.1"/>
    </source>
</evidence>
<gene>
    <name evidence="1" type="ORF">O987_10042</name>
</gene>
<evidence type="ECO:0000313" key="2">
    <source>
        <dbReference type="Proteomes" id="UP000028782"/>
    </source>
</evidence>
<dbReference type="EMBL" id="CP006704">
    <property type="protein sequence ID" value="AIJ46132.1"/>
    <property type="molecule type" value="Genomic_DNA"/>
</dbReference>
<dbReference type="RefSeq" id="WP_310936192.1">
    <property type="nucleotide sequence ID" value="NZ_CP006704.1"/>
</dbReference>
<protein>
    <submittedName>
        <fullName evidence="1">Putative transcriptional regulator</fullName>
    </submittedName>
</protein>
<dbReference type="HOGENOM" id="CLU_2368006_0_0_4"/>
<sequence length="95" mass="9814">MAELYRSDPALALEVIQGIEADSDHAELPSVLQQVAQALGGMESSPIIESLRGELVALCAGGAVSREVVQAFDALLAQDGVGDCRIADTTIAHAP</sequence>
<dbReference type="AlphaFoldDB" id="A0A076PS02"/>